<sequence length="63" mass="7497">MDRKLRNILRKGQEISCSWSHEAIKSHYIVKRTASSSSFWVPFSSLNFWVEEEERLTDRRGNP</sequence>
<dbReference type="Proteomes" id="UP001054252">
    <property type="component" value="Unassembled WGS sequence"/>
</dbReference>
<organism evidence="1 2">
    <name type="scientific">Rubroshorea leprosula</name>
    <dbReference type="NCBI Taxonomy" id="152421"/>
    <lineage>
        <taxon>Eukaryota</taxon>
        <taxon>Viridiplantae</taxon>
        <taxon>Streptophyta</taxon>
        <taxon>Embryophyta</taxon>
        <taxon>Tracheophyta</taxon>
        <taxon>Spermatophyta</taxon>
        <taxon>Magnoliopsida</taxon>
        <taxon>eudicotyledons</taxon>
        <taxon>Gunneridae</taxon>
        <taxon>Pentapetalae</taxon>
        <taxon>rosids</taxon>
        <taxon>malvids</taxon>
        <taxon>Malvales</taxon>
        <taxon>Dipterocarpaceae</taxon>
        <taxon>Rubroshorea</taxon>
    </lineage>
</organism>
<protein>
    <submittedName>
        <fullName evidence="1">Uncharacterized protein</fullName>
    </submittedName>
</protein>
<reference evidence="1 2" key="1">
    <citation type="journal article" date="2021" name="Commun. Biol.">
        <title>The genome of Shorea leprosula (Dipterocarpaceae) highlights the ecological relevance of drought in aseasonal tropical rainforests.</title>
        <authorList>
            <person name="Ng K.K.S."/>
            <person name="Kobayashi M.J."/>
            <person name="Fawcett J.A."/>
            <person name="Hatakeyama M."/>
            <person name="Paape T."/>
            <person name="Ng C.H."/>
            <person name="Ang C.C."/>
            <person name="Tnah L.H."/>
            <person name="Lee C.T."/>
            <person name="Nishiyama T."/>
            <person name="Sese J."/>
            <person name="O'Brien M.J."/>
            <person name="Copetti D."/>
            <person name="Mohd Noor M.I."/>
            <person name="Ong R.C."/>
            <person name="Putra M."/>
            <person name="Sireger I.Z."/>
            <person name="Indrioko S."/>
            <person name="Kosugi Y."/>
            <person name="Izuno A."/>
            <person name="Isagi Y."/>
            <person name="Lee S.L."/>
            <person name="Shimizu K.K."/>
        </authorList>
    </citation>
    <scope>NUCLEOTIDE SEQUENCE [LARGE SCALE GENOMIC DNA]</scope>
    <source>
        <strain evidence="1">214</strain>
    </source>
</reference>
<accession>A0AAV5ML87</accession>
<dbReference type="AlphaFoldDB" id="A0AAV5ML87"/>
<proteinExistence type="predicted"/>
<name>A0AAV5ML87_9ROSI</name>
<keyword evidence="2" id="KW-1185">Reference proteome</keyword>
<comment type="caution">
    <text evidence="1">The sequence shown here is derived from an EMBL/GenBank/DDBJ whole genome shotgun (WGS) entry which is preliminary data.</text>
</comment>
<dbReference type="EMBL" id="BPVZ01000385">
    <property type="protein sequence ID" value="GKV50671.1"/>
    <property type="molecule type" value="Genomic_DNA"/>
</dbReference>
<evidence type="ECO:0000313" key="2">
    <source>
        <dbReference type="Proteomes" id="UP001054252"/>
    </source>
</evidence>
<gene>
    <name evidence="1" type="ORF">SLEP1_g57369</name>
</gene>
<evidence type="ECO:0000313" key="1">
    <source>
        <dbReference type="EMBL" id="GKV50671.1"/>
    </source>
</evidence>